<proteinExistence type="predicted"/>
<sequence>MAAPTFRTYIAPTTQSLLRHLGHSSAFSANSINMFALSANADDLQAAVKWATAIPNSMGVLTTSLFKGVQLSIASYPKASCLPFRSTIPGISQAQVGRIRTYRPPSREEQASETRLGHMLAEGSVDWNDALSESGPLELPLDLQHIRDKSTISSFFYLSDGRPEGLFDSLHRHFPTASQLGLIGSSTPFITGRPFTLFGGTSIFSDGAVGVALLDQTPPNTDIKFDNIHALSEPMEVTQAQTNLIETLDYGNPVGSLMTAMKNSSTIGKDQGIYLGVLSDFASNPKARDCGQPTYNYTRLYRITAGGPSRGSLLLDATEGPRIGTKVQFATAPQSQKSPHVSNLSSPVFPTLSLNVLDESQAQASSIDSDVHAADKLFVGTSENGFVLKAPSGAGQERPWICSVPGATVQWVC</sequence>
<accession>A0A8H3BPQ0</accession>
<dbReference type="Proteomes" id="UP000663846">
    <property type="component" value="Unassembled WGS sequence"/>
</dbReference>
<organism evidence="2 3">
    <name type="scientific">Rhizoctonia solani</name>
    <dbReference type="NCBI Taxonomy" id="456999"/>
    <lineage>
        <taxon>Eukaryota</taxon>
        <taxon>Fungi</taxon>
        <taxon>Dikarya</taxon>
        <taxon>Basidiomycota</taxon>
        <taxon>Agaricomycotina</taxon>
        <taxon>Agaricomycetes</taxon>
        <taxon>Cantharellales</taxon>
        <taxon>Ceratobasidiaceae</taxon>
        <taxon>Rhizoctonia</taxon>
    </lineage>
</organism>
<evidence type="ECO:0000259" key="1">
    <source>
        <dbReference type="Pfam" id="PF08495"/>
    </source>
</evidence>
<dbReference type="AlphaFoldDB" id="A0A8H3BPQ0"/>
<feature type="domain" description="FIST" evidence="1">
    <location>
        <begin position="116"/>
        <end position="249"/>
    </location>
</feature>
<evidence type="ECO:0000313" key="2">
    <source>
        <dbReference type="EMBL" id="CAE6462219.1"/>
    </source>
</evidence>
<dbReference type="EMBL" id="CAJMWS010000768">
    <property type="protein sequence ID" value="CAE6462219.1"/>
    <property type="molecule type" value="Genomic_DNA"/>
</dbReference>
<gene>
    <name evidence="2" type="ORF">RDB_LOCUS161394</name>
</gene>
<dbReference type="Pfam" id="PF08495">
    <property type="entry name" value="FIST"/>
    <property type="match status" value="1"/>
</dbReference>
<protein>
    <recommendedName>
        <fullName evidence="1">FIST domain-containing protein</fullName>
    </recommendedName>
</protein>
<comment type="caution">
    <text evidence="2">The sequence shown here is derived from an EMBL/GenBank/DDBJ whole genome shotgun (WGS) entry which is preliminary data.</text>
</comment>
<evidence type="ECO:0000313" key="3">
    <source>
        <dbReference type="Proteomes" id="UP000663846"/>
    </source>
</evidence>
<dbReference type="InterPro" id="IPR013702">
    <property type="entry name" value="FIST_domain_N"/>
</dbReference>
<reference evidence="2" key="1">
    <citation type="submission" date="2021-01" db="EMBL/GenBank/DDBJ databases">
        <authorList>
            <person name="Kaushik A."/>
        </authorList>
    </citation>
    <scope>NUCLEOTIDE SEQUENCE</scope>
    <source>
        <strain evidence="2">AG1-1C</strain>
    </source>
</reference>
<name>A0A8H3BPQ0_9AGAM</name>